<protein>
    <recommendedName>
        <fullName evidence="3">DUF600 domain-containing protein</fullName>
    </recommendedName>
</protein>
<sequence>MINELQDKFMELQTDMVEIALEYVNWKADCIYIYGSIENDAITADVFYKINNKVYLKYKINEANNSFDVSIERQKGLISICVADMTKVKELFEAHDSDVPTEIRLTYNLKAEKEKFQAQYNYDPVTALDPELTTNDVFTQWYNEVKKEVES</sequence>
<reference evidence="1 2" key="1">
    <citation type="submission" date="2020-12" db="EMBL/GenBank/DDBJ databases">
        <title>Vagococcus allomyrinae sp. nov. and Enterococcus lavae sp. nov., isolated from the larvae of Allomyrina dichotoma.</title>
        <authorList>
            <person name="Lee S.D."/>
        </authorList>
    </citation>
    <scope>NUCLEOTIDE SEQUENCE [LARGE SCALE GENOMIC DNA]</scope>
    <source>
        <strain evidence="1 2">BWM-S5</strain>
    </source>
</reference>
<name>A0ABS4CKR0_9ENTE</name>
<organism evidence="1 2">
    <name type="scientific">Enterococcus larvae</name>
    <dbReference type="NCBI Taxonomy" id="2794352"/>
    <lineage>
        <taxon>Bacteria</taxon>
        <taxon>Bacillati</taxon>
        <taxon>Bacillota</taxon>
        <taxon>Bacilli</taxon>
        <taxon>Lactobacillales</taxon>
        <taxon>Enterococcaceae</taxon>
        <taxon>Enterococcus</taxon>
    </lineage>
</organism>
<keyword evidence="2" id="KW-1185">Reference proteome</keyword>
<comment type="caution">
    <text evidence="1">The sequence shown here is derived from an EMBL/GenBank/DDBJ whole genome shotgun (WGS) entry which is preliminary data.</text>
</comment>
<proteinExistence type="predicted"/>
<accession>A0ABS4CKR0</accession>
<dbReference type="EMBL" id="JAEDXU010000006">
    <property type="protein sequence ID" value="MBP1047151.1"/>
    <property type="molecule type" value="Genomic_DNA"/>
</dbReference>
<evidence type="ECO:0000313" key="1">
    <source>
        <dbReference type="EMBL" id="MBP1047151.1"/>
    </source>
</evidence>
<dbReference type="Proteomes" id="UP000673375">
    <property type="component" value="Unassembled WGS sequence"/>
</dbReference>
<evidence type="ECO:0008006" key="3">
    <source>
        <dbReference type="Google" id="ProtNLM"/>
    </source>
</evidence>
<evidence type="ECO:0000313" key="2">
    <source>
        <dbReference type="Proteomes" id="UP000673375"/>
    </source>
</evidence>
<dbReference type="RefSeq" id="WP_209557931.1">
    <property type="nucleotide sequence ID" value="NZ_JAEDXU010000006.1"/>
</dbReference>
<gene>
    <name evidence="1" type="ORF">I6N96_12790</name>
</gene>